<comment type="caution">
    <text evidence="2">The sequence shown here is derived from an EMBL/GenBank/DDBJ whole genome shotgun (WGS) entry which is preliminary data.</text>
</comment>
<feature type="transmembrane region" description="Helical" evidence="1">
    <location>
        <begin position="49"/>
        <end position="70"/>
    </location>
</feature>
<feature type="transmembrane region" description="Helical" evidence="1">
    <location>
        <begin position="90"/>
        <end position="112"/>
    </location>
</feature>
<keyword evidence="1" id="KW-1133">Transmembrane helix</keyword>
<dbReference type="Proteomes" id="UP001152747">
    <property type="component" value="Unassembled WGS sequence"/>
</dbReference>
<organism evidence="2 3">
    <name type="scientific">Caenorhabditis angaria</name>
    <dbReference type="NCBI Taxonomy" id="860376"/>
    <lineage>
        <taxon>Eukaryota</taxon>
        <taxon>Metazoa</taxon>
        <taxon>Ecdysozoa</taxon>
        <taxon>Nematoda</taxon>
        <taxon>Chromadorea</taxon>
        <taxon>Rhabditida</taxon>
        <taxon>Rhabditina</taxon>
        <taxon>Rhabditomorpha</taxon>
        <taxon>Rhabditoidea</taxon>
        <taxon>Rhabditidae</taxon>
        <taxon>Peloderinae</taxon>
        <taxon>Caenorhabditis</taxon>
    </lineage>
</organism>
<keyword evidence="1" id="KW-0812">Transmembrane</keyword>
<evidence type="ECO:0000313" key="3">
    <source>
        <dbReference type="Proteomes" id="UP001152747"/>
    </source>
</evidence>
<keyword evidence="1" id="KW-0472">Membrane</keyword>
<proteinExistence type="predicted"/>
<dbReference type="EMBL" id="CANHGI010000005">
    <property type="protein sequence ID" value="CAI5453084.1"/>
    <property type="molecule type" value="Genomic_DNA"/>
</dbReference>
<dbReference type="AlphaFoldDB" id="A0A9P1N7X7"/>
<accession>A0A9P1N7X7</accession>
<name>A0A9P1N7X7_9PELO</name>
<reference evidence="2" key="1">
    <citation type="submission" date="2022-11" db="EMBL/GenBank/DDBJ databases">
        <authorList>
            <person name="Kikuchi T."/>
        </authorList>
    </citation>
    <scope>NUCLEOTIDE SEQUENCE</scope>
    <source>
        <strain evidence="2">PS1010</strain>
    </source>
</reference>
<evidence type="ECO:0000313" key="2">
    <source>
        <dbReference type="EMBL" id="CAI5453084.1"/>
    </source>
</evidence>
<sequence length="179" mass="20950">MFLITGKSLKIYLSIFYGALIIYLLKGKLLCAAYSMIDPKCEIDEYLPFMIQIILQFFISNASLVIYLHIYKLIITLTDRKDEIFYIYQFMPLAIHQMILSSFQMVTMFLSFYDIESSINLERFIIIFYDISNHLLPIVISMSYIASRENLRYLIVGVVVPIFDRSSKSQVGVEFQQNL</sequence>
<evidence type="ECO:0000256" key="1">
    <source>
        <dbReference type="SAM" id="Phobius"/>
    </source>
</evidence>
<keyword evidence="3" id="KW-1185">Reference proteome</keyword>
<feature type="transmembrane region" description="Helical" evidence="1">
    <location>
        <begin position="124"/>
        <end position="145"/>
    </location>
</feature>
<gene>
    <name evidence="2" type="ORF">CAMP_LOCUS15721</name>
</gene>
<protein>
    <submittedName>
        <fullName evidence="2">Uncharacterized protein</fullName>
    </submittedName>
</protein>
<feature type="transmembrane region" description="Helical" evidence="1">
    <location>
        <begin position="12"/>
        <end position="37"/>
    </location>
</feature>